<name>A0A7C9TLA9_9BURK</name>
<evidence type="ECO:0000256" key="8">
    <source>
        <dbReference type="ARBA" id="ARBA00022801"/>
    </source>
</evidence>
<proteinExistence type="inferred from homology"/>
<dbReference type="CDD" id="cd06583">
    <property type="entry name" value="PGRP"/>
    <property type="match status" value="1"/>
</dbReference>
<dbReference type="InterPro" id="IPR051206">
    <property type="entry name" value="NAMLAA_amidase_2"/>
</dbReference>
<organism evidence="15 16">
    <name type="scientific">Ideonella livida</name>
    <dbReference type="NCBI Taxonomy" id="2707176"/>
    <lineage>
        <taxon>Bacteria</taxon>
        <taxon>Pseudomonadati</taxon>
        <taxon>Pseudomonadota</taxon>
        <taxon>Betaproteobacteria</taxon>
        <taxon>Burkholderiales</taxon>
        <taxon>Sphaerotilaceae</taxon>
        <taxon>Ideonella</taxon>
    </lineage>
</organism>
<dbReference type="EC" id="3.5.1.28" evidence="5"/>
<dbReference type="Proteomes" id="UP000484255">
    <property type="component" value="Unassembled WGS sequence"/>
</dbReference>
<accession>A0A7C9TLA9</accession>
<comment type="similarity">
    <text evidence="4">Belongs to the N-acetylmuramoyl-L-alanine amidase 2 family.</text>
</comment>
<feature type="domain" description="N-acetylmuramoyl-L-alanine amidase" evidence="14">
    <location>
        <begin position="41"/>
        <end position="189"/>
    </location>
</feature>
<comment type="catalytic activity">
    <reaction evidence="1">
        <text>Hydrolyzes the link between N-acetylmuramoyl residues and L-amino acid residues in certain cell-wall glycopeptides.</text>
        <dbReference type="EC" id="3.5.1.28"/>
    </reaction>
</comment>
<evidence type="ECO:0000256" key="2">
    <source>
        <dbReference type="ARBA" id="ARBA00001947"/>
    </source>
</evidence>
<evidence type="ECO:0000256" key="5">
    <source>
        <dbReference type="ARBA" id="ARBA00011901"/>
    </source>
</evidence>
<dbReference type="GO" id="GO:0071555">
    <property type="term" value="P:cell wall organization"/>
    <property type="evidence" value="ECO:0007669"/>
    <property type="project" value="UniProtKB-KW"/>
</dbReference>
<keyword evidence="6" id="KW-0963">Cytoplasm</keyword>
<evidence type="ECO:0000313" key="16">
    <source>
        <dbReference type="Proteomes" id="UP000484255"/>
    </source>
</evidence>
<evidence type="ECO:0000256" key="10">
    <source>
        <dbReference type="ARBA" id="ARBA00023316"/>
    </source>
</evidence>
<dbReference type="Gene3D" id="3.40.80.10">
    <property type="entry name" value="Peptidoglycan recognition protein-like"/>
    <property type="match status" value="1"/>
</dbReference>
<dbReference type="InterPro" id="IPR002502">
    <property type="entry name" value="Amidase_domain"/>
</dbReference>
<keyword evidence="7" id="KW-0479">Metal-binding</keyword>
<evidence type="ECO:0000256" key="13">
    <source>
        <dbReference type="SAM" id="MobiDB-lite"/>
    </source>
</evidence>
<evidence type="ECO:0000256" key="4">
    <source>
        <dbReference type="ARBA" id="ARBA00007553"/>
    </source>
</evidence>
<dbReference type="PANTHER" id="PTHR30417">
    <property type="entry name" value="N-ACETYLMURAMOYL-L-ALANINE AMIDASE AMID"/>
    <property type="match status" value="1"/>
</dbReference>
<evidence type="ECO:0000256" key="1">
    <source>
        <dbReference type="ARBA" id="ARBA00001561"/>
    </source>
</evidence>
<comment type="subcellular location">
    <subcellularLocation>
        <location evidence="3">Cytoplasm</location>
    </subcellularLocation>
</comment>
<dbReference type="InterPro" id="IPR036505">
    <property type="entry name" value="Amidase/PGRP_sf"/>
</dbReference>
<evidence type="ECO:0000256" key="7">
    <source>
        <dbReference type="ARBA" id="ARBA00022723"/>
    </source>
</evidence>
<dbReference type="GO" id="GO:0009254">
    <property type="term" value="P:peptidoglycan turnover"/>
    <property type="evidence" value="ECO:0007669"/>
    <property type="project" value="TreeGrafter"/>
</dbReference>
<keyword evidence="10" id="KW-0961">Cell wall biogenesis/degradation</keyword>
<keyword evidence="9" id="KW-0862">Zinc</keyword>
<dbReference type="NCBIfam" id="NF008758">
    <property type="entry name" value="PRK11789.1"/>
    <property type="match status" value="1"/>
</dbReference>
<keyword evidence="16" id="KW-1185">Reference proteome</keyword>
<protein>
    <recommendedName>
        <fullName evidence="11">1,6-anhydro-N-acetylmuramyl-L-alanine amidase AmpD</fullName>
        <ecNumber evidence="5">3.5.1.28</ecNumber>
    </recommendedName>
    <alternativeName>
        <fullName evidence="12">N-acetylmuramoyl-L-alanine amidase</fullName>
    </alternativeName>
</protein>
<evidence type="ECO:0000259" key="14">
    <source>
        <dbReference type="SMART" id="SM00644"/>
    </source>
</evidence>
<dbReference type="AlphaFoldDB" id="A0A7C9TLA9"/>
<evidence type="ECO:0000256" key="11">
    <source>
        <dbReference type="ARBA" id="ARBA00039257"/>
    </source>
</evidence>
<gene>
    <name evidence="15" type="primary">ampD</name>
    <name evidence="15" type="ORF">G3A44_17840</name>
</gene>
<dbReference type="GO" id="GO:0008745">
    <property type="term" value="F:N-acetylmuramoyl-L-alanine amidase activity"/>
    <property type="evidence" value="ECO:0007669"/>
    <property type="project" value="UniProtKB-EC"/>
</dbReference>
<evidence type="ECO:0000256" key="3">
    <source>
        <dbReference type="ARBA" id="ARBA00004496"/>
    </source>
</evidence>
<evidence type="ECO:0000313" key="15">
    <source>
        <dbReference type="EMBL" id="NDY93058.1"/>
    </source>
</evidence>
<comment type="cofactor">
    <cofactor evidence="2">
        <name>Zn(2+)</name>
        <dbReference type="ChEBI" id="CHEBI:29105"/>
    </cofactor>
</comment>
<dbReference type="GO" id="GO:0046872">
    <property type="term" value="F:metal ion binding"/>
    <property type="evidence" value="ECO:0007669"/>
    <property type="project" value="UniProtKB-KW"/>
</dbReference>
<comment type="caution">
    <text evidence="15">The sequence shown here is derived from an EMBL/GenBank/DDBJ whole genome shotgun (WGS) entry which is preliminary data.</text>
</comment>
<reference evidence="15 16" key="1">
    <citation type="submission" date="2020-02" db="EMBL/GenBank/DDBJ databases">
        <title>Ideonella bacterium strain TBM-1.</title>
        <authorList>
            <person name="Chen W.-M."/>
        </authorList>
    </citation>
    <scope>NUCLEOTIDE SEQUENCE [LARGE SCALE GENOMIC DNA]</scope>
    <source>
        <strain evidence="15 16">TBM-1</strain>
    </source>
</reference>
<dbReference type="GO" id="GO:0009253">
    <property type="term" value="P:peptidoglycan catabolic process"/>
    <property type="evidence" value="ECO:0007669"/>
    <property type="project" value="InterPro"/>
</dbReference>
<dbReference type="RefSeq" id="WP_163459110.1">
    <property type="nucleotide sequence ID" value="NZ_JAAGOH010000027.1"/>
</dbReference>
<dbReference type="SMART" id="SM00644">
    <property type="entry name" value="Ami_2"/>
    <property type="match status" value="1"/>
</dbReference>
<evidence type="ECO:0000256" key="9">
    <source>
        <dbReference type="ARBA" id="ARBA00022833"/>
    </source>
</evidence>
<evidence type="ECO:0000256" key="6">
    <source>
        <dbReference type="ARBA" id="ARBA00022490"/>
    </source>
</evidence>
<dbReference type="SUPFAM" id="SSF55846">
    <property type="entry name" value="N-acetylmuramoyl-L-alanine amidase-like"/>
    <property type="match status" value="1"/>
</dbReference>
<keyword evidence="8 15" id="KW-0378">Hydrolase</keyword>
<feature type="region of interest" description="Disordered" evidence="13">
    <location>
        <begin position="1"/>
        <end position="23"/>
    </location>
</feature>
<sequence>MTPEDDAGPPPGAVPHGWQRPGAEPAWAQGWWQGADRWCASPNHGIRPPGMALELAVIHSISLPPGQYGGLDVPALFLNRLDTGAHPYYAGLVGLEVSAHFWIRRDGEIWQFVDVRRRAWHAGRSSWRGRENCNDYSVGIELEGLEGERFERGQYQALVPLLQALRSRWGIAALSGHEHVAPGRKQDPGPGFDWTALQQALRPSAAVCAAGERLPWDFPGEGPVALGGTTASA</sequence>
<dbReference type="PANTHER" id="PTHR30417:SF4">
    <property type="entry name" value="1,6-ANHYDRO-N-ACETYLMURAMYL-L-ALANINE AMIDASE AMPD"/>
    <property type="match status" value="1"/>
</dbReference>
<dbReference type="Pfam" id="PF01510">
    <property type="entry name" value="Amidase_2"/>
    <property type="match status" value="1"/>
</dbReference>
<evidence type="ECO:0000256" key="12">
    <source>
        <dbReference type="ARBA" id="ARBA00042615"/>
    </source>
</evidence>
<dbReference type="GO" id="GO:0005737">
    <property type="term" value="C:cytoplasm"/>
    <property type="evidence" value="ECO:0007669"/>
    <property type="project" value="UniProtKB-SubCell"/>
</dbReference>
<dbReference type="EMBL" id="JAAGOH010000027">
    <property type="protein sequence ID" value="NDY93058.1"/>
    <property type="molecule type" value="Genomic_DNA"/>
</dbReference>